<name>G2R0Z9_THETT</name>
<evidence type="ECO:0000256" key="1">
    <source>
        <dbReference type="SAM" id="Phobius"/>
    </source>
</evidence>
<keyword evidence="3" id="KW-1185">Reference proteome</keyword>
<protein>
    <submittedName>
        <fullName evidence="2">Uncharacterized protein</fullName>
    </submittedName>
</protein>
<keyword evidence="1" id="KW-0812">Transmembrane</keyword>
<keyword evidence="1" id="KW-0472">Membrane</keyword>
<proteinExistence type="predicted"/>
<dbReference type="GeneID" id="11520511"/>
<dbReference type="KEGG" id="ttt:THITE_111291"/>
<accession>G2R0Z9</accession>
<dbReference type="AlphaFoldDB" id="G2R0Z9"/>
<sequence>MYRQYIAPSSYRPFGPRHRPSRRPRLVAVAPLALPYALYALYVYYYYYYYYYYQQRRYWRLAPFAPLASIALSHTSSKNVVGSLGTKSLAKKKKEELDYRIYRLATSKRI</sequence>
<reference evidence="2 3" key="1">
    <citation type="journal article" date="2011" name="Nat. Biotechnol.">
        <title>Comparative genomic analysis of the thermophilic biomass-degrading fungi Myceliophthora thermophila and Thielavia terrestris.</title>
        <authorList>
            <person name="Berka R.M."/>
            <person name="Grigoriev I.V."/>
            <person name="Otillar R."/>
            <person name="Salamov A."/>
            <person name="Grimwood J."/>
            <person name="Reid I."/>
            <person name="Ishmael N."/>
            <person name="John T."/>
            <person name="Darmond C."/>
            <person name="Moisan M.-C."/>
            <person name="Henrissat B."/>
            <person name="Coutinho P.M."/>
            <person name="Lombard V."/>
            <person name="Natvig D.O."/>
            <person name="Lindquist E."/>
            <person name="Schmutz J."/>
            <person name="Lucas S."/>
            <person name="Harris P."/>
            <person name="Powlowski J."/>
            <person name="Bellemare A."/>
            <person name="Taylor D."/>
            <person name="Butler G."/>
            <person name="de Vries R.P."/>
            <person name="Allijn I.E."/>
            <person name="van den Brink J."/>
            <person name="Ushinsky S."/>
            <person name="Storms R."/>
            <person name="Powell A.J."/>
            <person name="Paulsen I.T."/>
            <person name="Elbourne L.D.H."/>
            <person name="Baker S.E."/>
            <person name="Magnuson J."/>
            <person name="LaBoissiere S."/>
            <person name="Clutterbuck A.J."/>
            <person name="Martinez D."/>
            <person name="Wogulis M."/>
            <person name="de Leon A.L."/>
            <person name="Rey M.W."/>
            <person name="Tsang A."/>
        </authorList>
    </citation>
    <scope>NUCLEOTIDE SEQUENCE [LARGE SCALE GENOMIC DNA]</scope>
    <source>
        <strain evidence="3">ATCC 38088 / NRRL 8126</strain>
    </source>
</reference>
<dbReference type="HOGENOM" id="CLU_2172815_0_0_1"/>
<dbReference type="Proteomes" id="UP000008181">
    <property type="component" value="Chromosome 2"/>
</dbReference>
<evidence type="ECO:0000313" key="3">
    <source>
        <dbReference type="Proteomes" id="UP000008181"/>
    </source>
</evidence>
<keyword evidence="1" id="KW-1133">Transmembrane helix</keyword>
<feature type="transmembrane region" description="Helical" evidence="1">
    <location>
        <begin position="26"/>
        <end position="47"/>
    </location>
</feature>
<gene>
    <name evidence="2" type="ORF">THITE_111291</name>
</gene>
<dbReference type="EMBL" id="CP003010">
    <property type="protein sequence ID" value="AEO65693.1"/>
    <property type="molecule type" value="Genomic_DNA"/>
</dbReference>
<organism evidence="2 3">
    <name type="scientific">Thermothielavioides terrestris (strain ATCC 38088 / NRRL 8126)</name>
    <name type="common">Thielavia terrestris</name>
    <dbReference type="NCBI Taxonomy" id="578455"/>
    <lineage>
        <taxon>Eukaryota</taxon>
        <taxon>Fungi</taxon>
        <taxon>Dikarya</taxon>
        <taxon>Ascomycota</taxon>
        <taxon>Pezizomycotina</taxon>
        <taxon>Sordariomycetes</taxon>
        <taxon>Sordariomycetidae</taxon>
        <taxon>Sordariales</taxon>
        <taxon>Chaetomiaceae</taxon>
        <taxon>Thermothielavioides</taxon>
        <taxon>Thermothielavioides terrestris</taxon>
    </lineage>
</organism>
<evidence type="ECO:0000313" key="2">
    <source>
        <dbReference type="EMBL" id="AEO65693.1"/>
    </source>
</evidence>
<dbReference type="RefSeq" id="XP_003652029.1">
    <property type="nucleotide sequence ID" value="XM_003651981.1"/>
</dbReference>